<accession>A0AAD6J3D4</accession>
<feature type="region of interest" description="Disordered" evidence="1">
    <location>
        <begin position="1086"/>
        <end position="1142"/>
    </location>
</feature>
<feature type="compositionally biased region" description="Basic and acidic residues" evidence="1">
    <location>
        <begin position="536"/>
        <end position="557"/>
    </location>
</feature>
<evidence type="ECO:0000313" key="2">
    <source>
        <dbReference type="EMBL" id="KAJ6263703.1"/>
    </source>
</evidence>
<sequence length="1501" mass="164199">MSPPSSRSASSRPSLSSTRSTPPTDDGESSSATRMAPAPPPPSSSIDKQDEPSIEEAVVAAAAEVALPSEKVSHASAPHDDSEIDAIFEQTASESESPRRPPSIPDDDHSGPRNYSRLTVRDSGSDSDNDSVSGTPPPNPFGPIIRSATLNTAKQVAGDNGVVLPSAVCESPSPTAFSRRRLSSVGTNRGSKSAAIPDFSPFSSKKKKPARSGFPTHTRGFSSPSRKNGRMLQAVAAPSPDPSPLVLLHVTLLPLPAQGPASSVLANHLRKMISPTVVARGLLLPHPNDDYDALVDMVAENLGLDQETPPPFKRAPTYIADDCASHSEGSYIASSDDEADPVCPNCSRRRLKPEPARHGRPRRLRRPFKNNEKWYSINVFASNGLMRAGAWSRSWEEMERIDVEVTVTPGYEDIEPPRSLRPSSQRSESKKTLQGSFQFKRRMPPTMVGVETTTDEEMPRPRRTSGSRRRTSGPRNASGSVRSRNGSNYSKQEPLSELEILPDDDKGKEIFSDGLDTDVPIFEPPEQESGTFVPIWEDKDAKEGEEAARPERMRSEDAWTTDEEPSQNEVKPEVQATPPSETGDLAPGDKTDDENRRLSAFTMNTAIHHTIASSSRGTSLDRDLLSPSENLSPEPEIITPAVSPPLERKVTNPHRLHPSSRRGSREIKPAELVNYPPSEKTASRPNSSRVPDNMAIVGLAISDDSDEVPEDLEGDKENHHDSVDNKENIPVDISDEDEPAANAKNEYPADDEDPEELRPVPSPRSRRAVTPKTAGPSPMPSRFSSPAISPDISPIVSRANSPQPPKPEFVRQRRRRSSRKSFDRNFESRGHSRINSSTSDIVPIPSEESPRGRSVSRSTRRSMTPSPEPRSEKELDPEPPEGLVDKMRLMIKPTIDTLSSIPLPTLLLIAIPFAALIAFSVNSYVQQRNLDFMVRNFMETQVAQQMQMLQQQQQVVPAAAPPAVEVEAPFVPPVQVVNPGGSAEAEKVLADVPEPVLSPEEQAELDWRNAQKKGLEHESVVYGIQVGGKCVMPQEVAAAIRQAARERDGLPHDDDADDTEGPLIPTSDEVVDAASGDEEGVDFGSIVPEADEEERPRTPVIPAADEVADGDSDVNSPRLSQYETPPRSPRRFMRERSRERKTVPTQPYDYYHQPVNVPDEYDRLSDAGDIDVGKAQVRDGGLEDGWFAGDIPEMSLPPPLREVPASPSRVHAEASEVLSSDVPTSEETEVVKEDEGEGVMTGDVEGEEEVATVQPGSLKQQVVGDRPRSPSRNGRGRSPSPARPRPSSRGGSKSRSRSRGRKSPVLPSAVPQEPEIAETEVAEYEPLNLHKDEERPVTPDTAQKESPESWKDRFFERLLGGDKDKEKEKDKEKPSGKEEADAATAAVGEDALAGSDATVASPEASSEEKLEVTNTIEEVAVEEGEGEVEDGEGEEEEEEEMQQFIPENLMTEEYVFEDGEEGDDEEEEEGDGDGEEVEGEEFDYEGLLGSLKEGWWEEERR</sequence>
<feature type="compositionally biased region" description="Basic residues" evidence="1">
    <location>
        <begin position="651"/>
        <end position="662"/>
    </location>
</feature>
<feature type="compositionally biased region" description="Acidic residues" evidence="1">
    <location>
        <begin position="703"/>
        <end position="714"/>
    </location>
</feature>
<feature type="compositionally biased region" description="Basic and acidic residues" evidence="1">
    <location>
        <begin position="1132"/>
        <end position="1142"/>
    </location>
</feature>
<feature type="compositionally biased region" description="Basic and acidic residues" evidence="1">
    <location>
        <begin position="715"/>
        <end position="729"/>
    </location>
</feature>
<feature type="region of interest" description="Disordered" evidence="1">
    <location>
        <begin position="330"/>
        <end position="365"/>
    </location>
</feature>
<feature type="region of interest" description="Disordered" evidence="1">
    <location>
        <begin position="1"/>
        <end position="146"/>
    </location>
</feature>
<evidence type="ECO:0000256" key="1">
    <source>
        <dbReference type="SAM" id="MobiDB-lite"/>
    </source>
</evidence>
<feature type="compositionally biased region" description="Low complexity" evidence="1">
    <location>
        <begin position="1382"/>
        <end position="1394"/>
    </location>
</feature>
<dbReference type="EMBL" id="JAQGDS010000002">
    <property type="protein sequence ID" value="KAJ6263703.1"/>
    <property type="molecule type" value="Genomic_DNA"/>
</dbReference>
<feature type="compositionally biased region" description="Polar residues" evidence="1">
    <location>
        <begin position="601"/>
        <end position="618"/>
    </location>
</feature>
<feature type="compositionally biased region" description="Low complexity" evidence="1">
    <location>
        <begin position="852"/>
        <end position="865"/>
    </location>
</feature>
<feature type="compositionally biased region" description="Basic residues" evidence="1">
    <location>
        <begin position="1292"/>
        <end position="1302"/>
    </location>
</feature>
<protein>
    <submittedName>
        <fullName evidence="2">Uncharacterized protein</fullName>
    </submittedName>
</protein>
<comment type="caution">
    <text evidence="2">The sequence shown here is derived from an EMBL/GenBank/DDBJ whole genome shotgun (WGS) entry which is preliminary data.</text>
</comment>
<feature type="region of interest" description="Disordered" evidence="1">
    <location>
        <begin position="1046"/>
        <end position="1067"/>
    </location>
</feature>
<feature type="region of interest" description="Disordered" evidence="1">
    <location>
        <begin position="168"/>
        <end position="227"/>
    </location>
</feature>
<organism evidence="2 3">
    <name type="scientific">Drechslerella dactyloides</name>
    <name type="common">Nematode-trapping fungus</name>
    <name type="synonym">Arthrobotrys dactyloides</name>
    <dbReference type="NCBI Taxonomy" id="74499"/>
    <lineage>
        <taxon>Eukaryota</taxon>
        <taxon>Fungi</taxon>
        <taxon>Dikarya</taxon>
        <taxon>Ascomycota</taxon>
        <taxon>Pezizomycotina</taxon>
        <taxon>Orbiliomycetes</taxon>
        <taxon>Orbiliales</taxon>
        <taxon>Orbiliaceae</taxon>
        <taxon>Drechslerella</taxon>
    </lineage>
</organism>
<feature type="compositionally biased region" description="Basic and acidic residues" evidence="1">
    <location>
        <begin position="1328"/>
        <end position="1380"/>
    </location>
</feature>
<feature type="compositionally biased region" description="Basic and acidic residues" evidence="1">
    <location>
        <begin position="587"/>
        <end position="597"/>
    </location>
</feature>
<feature type="compositionally biased region" description="Acidic residues" evidence="1">
    <location>
        <begin position="1224"/>
        <end position="1237"/>
    </location>
</feature>
<feature type="compositionally biased region" description="Low complexity" evidence="1">
    <location>
        <begin position="784"/>
        <end position="797"/>
    </location>
</feature>
<gene>
    <name evidence="2" type="ORF">Dda_2272</name>
</gene>
<feature type="compositionally biased region" description="Low complexity" evidence="1">
    <location>
        <begin position="1"/>
        <end position="36"/>
    </location>
</feature>
<feature type="compositionally biased region" description="Polar residues" evidence="1">
    <location>
        <begin position="1113"/>
        <end position="1123"/>
    </location>
</feature>
<feature type="region of interest" description="Disordered" evidence="1">
    <location>
        <begin position="408"/>
        <end position="882"/>
    </location>
</feature>
<proteinExistence type="predicted"/>
<feature type="compositionally biased region" description="Basic and acidic residues" evidence="1">
    <location>
        <begin position="820"/>
        <end position="830"/>
    </location>
</feature>
<feature type="compositionally biased region" description="Acidic residues" evidence="1">
    <location>
        <begin position="1419"/>
        <end position="1441"/>
    </location>
</feature>
<feature type="compositionally biased region" description="Low complexity" evidence="1">
    <location>
        <begin position="55"/>
        <end position="66"/>
    </location>
</feature>
<keyword evidence="3" id="KW-1185">Reference proteome</keyword>
<reference evidence="2" key="1">
    <citation type="submission" date="2023-01" db="EMBL/GenBank/DDBJ databases">
        <title>The chitinases involved in constricting ring structure development in the nematode-trapping fungus Drechslerella dactyloides.</title>
        <authorList>
            <person name="Wang R."/>
            <person name="Zhang L."/>
            <person name="Tang P."/>
            <person name="Li S."/>
            <person name="Liang L."/>
        </authorList>
    </citation>
    <scope>NUCLEOTIDE SEQUENCE</scope>
    <source>
        <strain evidence="2">YMF1.00031</strain>
    </source>
</reference>
<feature type="compositionally biased region" description="Low complexity" evidence="1">
    <location>
        <begin position="1270"/>
        <end position="1291"/>
    </location>
</feature>
<evidence type="ECO:0000313" key="3">
    <source>
        <dbReference type="Proteomes" id="UP001221413"/>
    </source>
</evidence>
<feature type="compositionally biased region" description="Polar residues" evidence="1">
    <location>
        <begin position="477"/>
        <end position="493"/>
    </location>
</feature>
<feature type="compositionally biased region" description="Basic and acidic residues" evidence="1">
    <location>
        <begin position="71"/>
        <end position="81"/>
    </location>
</feature>
<feature type="region of interest" description="Disordered" evidence="1">
    <location>
        <begin position="1184"/>
        <end position="1501"/>
    </location>
</feature>
<dbReference type="Proteomes" id="UP001221413">
    <property type="component" value="Unassembled WGS sequence"/>
</dbReference>
<feature type="compositionally biased region" description="Basic residues" evidence="1">
    <location>
        <begin position="461"/>
        <end position="472"/>
    </location>
</feature>
<feature type="compositionally biased region" description="Acidic residues" evidence="1">
    <location>
        <begin position="1454"/>
        <end position="1484"/>
    </location>
</feature>
<name>A0AAD6J3D4_DREDA</name>